<dbReference type="InterPro" id="IPR011010">
    <property type="entry name" value="DNA_brk_join_enz"/>
</dbReference>
<keyword evidence="3" id="KW-0238">DNA-binding</keyword>
<evidence type="ECO:0000256" key="4">
    <source>
        <dbReference type="ARBA" id="ARBA00023172"/>
    </source>
</evidence>
<comment type="caution">
    <text evidence="5">The sequence shown here is derived from an EMBL/GenBank/DDBJ whole genome shotgun (WGS) entry which is preliminary data.</text>
</comment>
<evidence type="ECO:0000313" key="6">
    <source>
        <dbReference type="Proteomes" id="UP001595729"/>
    </source>
</evidence>
<dbReference type="Gene3D" id="1.10.443.10">
    <property type="entry name" value="Intergrase catalytic core"/>
    <property type="match status" value="1"/>
</dbReference>
<dbReference type="SUPFAM" id="SSF56349">
    <property type="entry name" value="DNA breaking-rejoining enzymes"/>
    <property type="match status" value="1"/>
</dbReference>
<protein>
    <submittedName>
        <fullName evidence="5">Tyrosine-type recombinase/integrase</fullName>
    </submittedName>
</protein>
<organism evidence="5 6">
    <name type="scientific">Hydrogenophaga luteola</name>
    <dbReference type="NCBI Taxonomy" id="1591122"/>
    <lineage>
        <taxon>Bacteria</taxon>
        <taxon>Pseudomonadati</taxon>
        <taxon>Pseudomonadota</taxon>
        <taxon>Betaproteobacteria</taxon>
        <taxon>Burkholderiales</taxon>
        <taxon>Comamonadaceae</taxon>
        <taxon>Hydrogenophaga</taxon>
    </lineage>
</organism>
<dbReference type="PANTHER" id="PTHR30629:SF2">
    <property type="entry name" value="PROPHAGE INTEGRASE INTS-RELATED"/>
    <property type="match status" value="1"/>
</dbReference>
<keyword evidence="2" id="KW-0229">DNA integration</keyword>
<evidence type="ECO:0000256" key="2">
    <source>
        <dbReference type="ARBA" id="ARBA00022908"/>
    </source>
</evidence>
<reference evidence="6" key="1">
    <citation type="journal article" date="2019" name="Int. J. Syst. Evol. Microbiol.">
        <title>The Global Catalogue of Microorganisms (GCM) 10K type strain sequencing project: providing services to taxonomists for standard genome sequencing and annotation.</title>
        <authorList>
            <consortium name="The Broad Institute Genomics Platform"/>
            <consortium name="The Broad Institute Genome Sequencing Center for Infectious Disease"/>
            <person name="Wu L."/>
            <person name="Ma J."/>
        </authorList>
    </citation>
    <scope>NUCLEOTIDE SEQUENCE [LARGE SCALE GENOMIC DNA]</scope>
    <source>
        <strain evidence="6">KCTC 42501</strain>
    </source>
</reference>
<keyword evidence="4" id="KW-0233">DNA recombination</keyword>
<dbReference type="EMBL" id="JBHRXX010000009">
    <property type="protein sequence ID" value="MFC3685985.1"/>
    <property type="molecule type" value="Genomic_DNA"/>
</dbReference>
<evidence type="ECO:0000256" key="3">
    <source>
        <dbReference type="ARBA" id="ARBA00023125"/>
    </source>
</evidence>
<dbReference type="InterPro" id="IPR010998">
    <property type="entry name" value="Integrase_recombinase_N"/>
</dbReference>
<dbReference type="InterPro" id="IPR013762">
    <property type="entry name" value="Integrase-like_cat_sf"/>
</dbReference>
<gene>
    <name evidence="5" type="ORF">ACFOPI_20485</name>
</gene>
<comment type="similarity">
    <text evidence="1">Belongs to the 'phage' integrase family.</text>
</comment>
<evidence type="ECO:0000313" key="5">
    <source>
        <dbReference type="EMBL" id="MFC3685985.1"/>
    </source>
</evidence>
<dbReference type="RefSeq" id="WP_382178093.1">
    <property type="nucleotide sequence ID" value="NZ_JBHRXX010000009.1"/>
</dbReference>
<accession>A0ABV7W879</accession>
<dbReference type="Gene3D" id="1.10.150.130">
    <property type="match status" value="1"/>
</dbReference>
<name>A0ABV7W879_9BURK</name>
<evidence type="ECO:0000256" key="1">
    <source>
        <dbReference type="ARBA" id="ARBA00008857"/>
    </source>
</evidence>
<dbReference type="InterPro" id="IPR050808">
    <property type="entry name" value="Phage_Integrase"/>
</dbReference>
<dbReference type="PANTHER" id="PTHR30629">
    <property type="entry name" value="PROPHAGE INTEGRASE"/>
    <property type="match status" value="1"/>
</dbReference>
<proteinExistence type="inferred from homology"/>
<sequence length="438" mass="48342">MAKDQLSAAAAAIQSLDGSAFVTLHSRLDRGGALQARKLANGAVQLYWRYSYAGKTSREPIGVYDPTAPPKKLQPTVRGYGIAAALEKCRALAEVHVERANTGGLQEAKAEKRKAFLAKKAEETEKSTRTLEKLLDTYVEYLKAQGRRSHVDAQGILQKHVTKAWPAVAKAPAVDLTPDQVLDMLRCLIESGKGRTANKLRSYLRAAYQCALDVRTLAAIPVAFKTFAVTFNPAAQTRRSPQFDRADKRPLTLEEMKNYWGLISARPGPEAAALRLHLLTGGQRIEQFIRLRWADVGDDVITLFDGKGRPSHGPRPHQIPLVPLAVSDMKQLSREGEFVFSTTHGKKPISSRTLTGWAHGIVGAETEGFQLKRIRSGVETLLAREGVSREVRGHLQSHGLTGVQARHYDGHDYIPEKRHALGLLVTLVCVETYLARKR</sequence>
<dbReference type="Proteomes" id="UP001595729">
    <property type="component" value="Unassembled WGS sequence"/>
</dbReference>
<keyword evidence="6" id="KW-1185">Reference proteome</keyword>